<name>A0A9J5W6F1_SOLCO</name>
<evidence type="ECO:0000313" key="2">
    <source>
        <dbReference type="Proteomes" id="UP000824120"/>
    </source>
</evidence>
<accession>A0A9J5W6F1</accession>
<comment type="caution">
    <text evidence="1">The sequence shown here is derived from an EMBL/GenBank/DDBJ whole genome shotgun (WGS) entry which is preliminary data.</text>
</comment>
<dbReference type="Proteomes" id="UP000824120">
    <property type="component" value="Chromosome 12"/>
</dbReference>
<evidence type="ECO:0000313" key="1">
    <source>
        <dbReference type="EMBL" id="KAG5570927.1"/>
    </source>
</evidence>
<gene>
    <name evidence="1" type="ORF">H5410_060693</name>
</gene>
<sequence>SPYESHLSNLEFSKFPRLCFYSPIVPPCENLPISTILPYYWSINISESFGFKSRKKIDPINRIEKVAELTLILTCEPTPSNFIAQISITQNDDSGLPSMEKQLWSPNLFNILQDMIRKEVQKLCVRVRELKGFSEHKSDDRCYLLTILTLTKIE</sequence>
<dbReference type="EMBL" id="JACXVP010000012">
    <property type="protein sequence ID" value="KAG5570927.1"/>
    <property type="molecule type" value="Genomic_DNA"/>
</dbReference>
<organism evidence="1 2">
    <name type="scientific">Solanum commersonii</name>
    <name type="common">Commerson's wild potato</name>
    <name type="synonym">Commerson's nightshade</name>
    <dbReference type="NCBI Taxonomy" id="4109"/>
    <lineage>
        <taxon>Eukaryota</taxon>
        <taxon>Viridiplantae</taxon>
        <taxon>Streptophyta</taxon>
        <taxon>Embryophyta</taxon>
        <taxon>Tracheophyta</taxon>
        <taxon>Spermatophyta</taxon>
        <taxon>Magnoliopsida</taxon>
        <taxon>eudicotyledons</taxon>
        <taxon>Gunneridae</taxon>
        <taxon>Pentapetalae</taxon>
        <taxon>asterids</taxon>
        <taxon>lamiids</taxon>
        <taxon>Solanales</taxon>
        <taxon>Solanaceae</taxon>
        <taxon>Solanoideae</taxon>
        <taxon>Solaneae</taxon>
        <taxon>Solanum</taxon>
    </lineage>
</organism>
<protein>
    <submittedName>
        <fullName evidence="1">Uncharacterized protein</fullName>
    </submittedName>
</protein>
<proteinExistence type="predicted"/>
<feature type="non-terminal residue" evidence="1">
    <location>
        <position position="154"/>
    </location>
</feature>
<keyword evidence="2" id="KW-1185">Reference proteome</keyword>
<reference evidence="1 2" key="1">
    <citation type="submission" date="2020-09" db="EMBL/GenBank/DDBJ databases">
        <title>De no assembly of potato wild relative species, Solanum commersonii.</title>
        <authorList>
            <person name="Cho K."/>
        </authorList>
    </citation>
    <scope>NUCLEOTIDE SEQUENCE [LARGE SCALE GENOMIC DNA]</scope>
    <source>
        <strain evidence="1">LZ3.2</strain>
        <tissue evidence="1">Leaf</tissue>
    </source>
</reference>
<dbReference type="AlphaFoldDB" id="A0A9J5W6F1"/>